<dbReference type="Pfam" id="PF00010">
    <property type="entry name" value="HLH"/>
    <property type="match status" value="1"/>
</dbReference>
<name>A0A504YNP9_FASGI</name>
<evidence type="ECO:0000313" key="8">
    <source>
        <dbReference type="EMBL" id="TPP59470.1"/>
    </source>
</evidence>
<keyword evidence="9" id="KW-1185">Reference proteome</keyword>
<keyword evidence="4" id="KW-0804">Transcription</keyword>
<reference evidence="8 9" key="1">
    <citation type="submission" date="2019-04" db="EMBL/GenBank/DDBJ databases">
        <title>Annotation for the trematode Fasciola gigantica.</title>
        <authorList>
            <person name="Choi Y.-J."/>
        </authorList>
    </citation>
    <scope>NUCLEOTIDE SEQUENCE [LARGE SCALE GENOMIC DNA]</scope>
    <source>
        <strain evidence="8">Uganda_cow_1</strain>
    </source>
</reference>
<dbReference type="InterPro" id="IPR011598">
    <property type="entry name" value="bHLH_dom"/>
</dbReference>
<proteinExistence type="predicted"/>
<dbReference type="GO" id="GO:0000981">
    <property type="term" value="F:DNA-binding transcription factor activity, RNA polymerase II-specific"/>
    <property type="evidence" value="ECO:0007669"/>
    <property type="project" value="TreeGrafter"/>
</dbReference>
<dbReference type="FunFam" id="4.10.280.10:FF:000010">
    <property type="entry name" value="Scleraxis bHLH transcription factor"/>
    <property type="match status" value="1"/>
</dbReference>
<dbReference type="Proteomes" id="UP000316759">
    <property type="component" value="Unassembled WGS sequence"/>
</dbReference>
<dbReference type="PANTHER" id="PTHR23349:SF72">
    <property type="entry name" value="HLH54F"/>
    <property type="match status" value="1"/>
</dbReference>
<keyword evidence="5" id="KW-0539">Nucleus</keyword>
<comment type="subcellular location">
    <subcellularLocation>
        <location evidence="1">Nucleus</location>
    </subcellularLocation>
</comment>
<dbReference type="GO" id="GO:0032502">
    <property type="term" value="P:developmental process"/>
    <property type="evidence" value="ECO:0007669"/>
    <property type="project" value="TreeGrafter"/>
</dbReference>
<dbReference type="InterPro" id="IPR036638">
    <property type="entry name" value="HLH_DNA-bd_sf"/>
</dbReference>
<evidence type="ECO:0000256" key="6">
    <source>
        <dbReference type="SAM" id="MobiDB-lite"/>
    </source>
</evidence>
<evidence type="ECO:0000256" key="2">
    <source>
        <dbReference type="ARBA" id="ARBA00023015"/>
    </source>
</evidence>
<evidence type="ECO:0000313" key="9">
    <source>
        <dbReference type="Proteomes" id="UP000316759"/>
    </source>
</evidence>
<dbReference type="STRING" id="46835.A0A504YNP9"/>
<evidence type="ECO:0000256" key="1">
    <source>
        <dbReference type="ARBA" id="ARBA00004123"/>
    </source>
</evidence>
<dbReference type="InterPro" id="IPR050283">
    <property type="entry name" value="E-box_TF_Regulators"/>
</dbReference>
<dbReference type="EMBL" id="SUNJ01010683">
    <property type="protein sequence ID" value="TPP59470.1"/>
    <property type="molecule type" value="Genomic_DNA"/>
</dbReference>
<feature type="compositionally biased region" description="Polar residues" evidence="6">
    <location>
        <begin position="26"/>
        <end position="35"/>
    </location>
</feature>
<dbReference type="GO" id="GO:0000977">
    <property type="term" value="F:RNA polymerase II transcription regulatory region sequence-specific DNA binding"/>
    <property type="evidence" value="ECO:0007669"/>
    <property type="project" value="TreeGrafter"/>
</dbReference>
<dbReference type="AlphaFoldDB" id="A0A504YNP9"/>
<dbReference type="CDD" id="cd11423">
    <property type="entry name" value="bHLH_TS_musculin_like"/>
    <property type="match status" value="1"/>
</dbReference>
<organism evidence="8 9">
    <name type="scientific">Fasciola gigantica</name>
    <name type="common">Giant liver fluke</name>
    <dbReference type="NCBI Taxonomy" id="46835"/>
    <lineage>
        <taxon>Eukaryota</taxon>
        <taxon>Metazoa</taxon>
        <taxon>Spiralia</taxon>
        <taxon>Lophotrochozoa</taxon>
        <taxon>Platyhelminthes</taxon>
        <taxon>Trematoda</taxon>
        <taxon>Digenea</taxon>
        <taxon>Plagiorchiida</taxon>
        <taxon>Echinostomata</taxon>
        <taxon>Echinostomatoidea</taxon>
        <taxon>Fasciolidae</taxon>
        <taxon>Fasciola</taxon>
    </lineage>
</organism>
<feature type="domain" description="BHLH" evidence="7">
    <location>
        <begin position="31"/>
        <end position="83"/>
    </location>
</feature>
<evidence type="ECO:0000256" key="5">
    <source>
        <dbReference type="ARBA" id="ARBA00023242"/>
    </source>
</evidence>
<dbReference type="GO" id="GO:0046983">
    <property type="term" value="F:protein dimerization activity"/>
    <property type="evidence" value="ECO:0007669"/>
    <property type="project" value="InterPro"/>
</dbReference>
<feature type="region of interest" description="Disordered" evidence="6">
    <location>
        <begin position="1"/>
        <end position="37"/>
    </location>
</feature>
<keyword evidence="3" id="KW-0238">DNA-binding</keyword>
<dbReference type="PANTHER" id="PTHR23349">
    <property type="entry name" value="BASIC HELIX-LOOP-HELIX TRANSCRIPTION FACTOR, TWIST"/>
    <property type="match status" value="1"/>
</dbReference>
<dbReference type="SMART" id="SM00353">
    <property type="entry name" value="HLH"/>
    <property type="match status" value="1"/>
</dbReference>
<dbReference type="SUPFAM" id="SSF47459">
    <property type="entry name" value="HLH, helix-loop-helix DNA-binding domain"/>
    <property type="match status" value="1"/>
</dbReference>
<sequence>MTSTLTAGPGLLVSSGGKRRGRKPGLNSTVAQRSAANARERSRMRVLSGAFVELKGALPWVPKDTKLSKLDTLKLAAGYIAYLRRILDTGSSFATANSTGISDSDDVMTESDSLIGDVNPDNPIHLLRLAAQTEESTTMKWMDTKQTDARQMCSTSSPTGSELRNFEQFSVQNRLIHSIYPTVPAIRPDFPFSSHPTGLDEILSTTNHVARCAIPKAFTQMHLEDPMSRKRNSVSEPTSNVPGLIGTTELSNLLAPSFKSVWNYPHDLFVNGAILNNNNNNNNSKNTNTTSTAANVELSSGAYRISNSTDLPNELARLSADSYCVHTDSNVRSHNFPPHSDLTYTEPLSFYPLSNRQIGLSMEHHN</sequence>
<evidence type="ECO:0000256" key="3">
    <source>
        <dbReference type="ARBA" id="ARBA00023125"/>
    </source>
</evidence>
<dbReference type="OrthoDB" id="6233288at2759"/>
<keyword evidence="2" id="KW-0805">Transcription regulation</keyword>
<protein>
    <submittedName>
        <fullName evidence="8">Transcription factor 21</fullName>
    </submittedName>
</protein>
<dbReference type="Gene3D" id="4.10.280.10">
    <property type="entry name" value="Helix-loop-helix DNA-binding domain"/>
    <property type="match status" value="1"/>
</dbReference>
<dbReference type="PROSITE" id="PS50888">
    <property type="entry name" value="BHLH"/>
    <property type="match status" value="1"/>
</dbReference>
<evidence type="ECO:0000256" key="4">
    <source>
        <dbReference type="ARBA" id="ARBA00023163"/>
    </source>
</evidence>
<dbReference type="GO" id="GO:0005634">
    <property type="term" value="C:nucleus"/>
    <property type="evidence" value="ECO:0007669"/>
    <property type="project" value="UniProtKB-SubCell"/>
</dbReference>
<gene>
    <name evidence="8" type="ORF">FGIG_10737</name>
</gene>
<accession>A0A504YNP9</accession>
<evidence type="ECO:0000259" key="7">
    <source>
        <dbReference type="PROSITE" id="PS50888"/>
    </source>
</evidence>
<comment type="caution">
    <text evidence="8">The sequence shown here is derived from an EMBL/GenBank/DDBJ whole genome shotgun (WGS) entry which is preliminary data.</text>
</comment>